<dbReference type="EMBL" id="GG679769">
    <property type="protein sequence ID" value="EER07678.1"/>
    <property type="molecule type" value="Genomic_DNA"/>
</dbReference>
<dbReference type="GeneID" id="9042412"/>
<dbReference type="InterPro" id="IPR000387">
    <property type="entry name" value="Tyr_Pase_dom"/>
</dbReference>
<accession>C5L6L7</accession>
<dbReference type="SMART" id="SM00404">
    <property type="entry name" value="PTPc_motif"/>
    <property type="match status" value="1"/>
</dbReference>
<dbReference type="RefSeq" id="XP_002775862.1">
    <property type="nucleotide sequence ID" value="XM_002775816.1"/>
</dbReference>
<protein>
    <submittedName>
        <fullName evidence="3">Protein-tyrosine phosphatase, putative</fullName>
    </submittedName>
</protein>
<dbReference type="Pfam" id="PF00102">
    <property type="entry name" value="Y_phosphatase"/>
    <property type="match status" value="1"/>
</dbReference>
<dbReference type="PROSITE" id="PS50056">
    <property type="entry name" value="TYR_PHOSPHATASE_2"/>
    <property type="match status" value="1"/>
</dbReference>
<dbReference type="PANTHER" id="PTHR19134">
    <property type="entry name" value="RECEPTOR-TYPE TYROSINE-PROTEIN PHOSPHATASE"/>
    <property type="match status" value="1"/>
</dbReference>
<evidence type="ECO:0000259" key="2">
    <source>
        <dbReference type="PROSITE" id="PS50056"/>
    </source>
</evidence>
<name>C5L6L7_PERM5</name>
<dbReference type="InParanoid" id="C5L6L7"/>
<dbReference type="PANTHER" id="PTHR19134:SF449">
    <property type="entry name" value="TYROSINE-PROTEIN PHOSPHATASE 1"/>
    <property type="match status" value="1"/>
</dbReference>
<evidence type="ECO:0000259" key="1">
    <source>
        <dbReference type="PROSITE" id="PS50055"/>
    </source>
</evidence>
<dbReference type="GO" id="GO:0004725">
    <property type="term" value="F:protein tyrosine phosphatase activity"/>
    <property type="evidence" value="ECO:0007669"/>
    <property type="project" value="InterPro"/>
</dbReference>
<dbReference type="PROSITE" id="PS00383">
    <property type="entry name" value="TYR_PHOSPHATASE_1"/>
    <property type="match status" value="1"/>
</dbReference>
<organism evidence="4">
    <name type="scientific">Perkinsus marinus (strain ATCC 50983 / TXsc)</name>
    <dbReference type="NCBI Taxonomy" id="423536"/>
    <lineage>
        <taxon>Eukaryota</taxon>
        <taxon>Sar</taxon>
        <taxon>Alveolata</taxon>
        <taxon>Perkinsozoa</taxon>
        <taxon>Perkinsea</taxon>
        <taxon>Perkinsida</taxon>
        <taxon>Perkinsidae</taxon>
        <taxon>Perkinsus</taxon>
    </lineage>
</organism>
<proteinExistence type="predicted"/>
<evidence type="ECO:0000313" key="4">
    <source>
        <dbReference type="Proteomes" id="UP000007800"/>
    </source>
</evidence>
<keyword evidence="4" id="KW-1185">Reference proteome</keyword>
<dbReference type="InterPro" id="IPR029021">
    <property type="entry name" value="Prot-tyrosine_phosphatase-like"/>
</dbReference>
<dbReference type="InterPro" id="IPR000242">
    <property type="entry name" value="PTP_cat"/>
</dbReference>
<feature type="domain" description="Tyrosine specific protein phosphatases" evidence="2">
    <location>
        <begin position="79"/>
        <end position="132"/>
    </location>
</feature>
<dbReference type="PRINTS" id="PR00700">
    <property type="entry name" value="PRTYPHPHTASE"/>
</dbReference>
<gene>
    <name evidence="3" type="ORF">Pmar_PMAR024085</name>
</gene>
<sequence>MAFESDGISWRVKLVLEESYQHYGGGSTVAYEEDDPGSEFNLVKRVFELSVQGDASIRVKQVVQYQYLSWPDHGTPEVDQFVRVFKVFHTARQRVLNREGAANAPILVHCSAGVGRTGCLIALERLVSEVFEQKRKAEEETPSVQTTGQYQLIYEAMALLVSSGFFNDSAGSAAADIEI</sequence>
<dbReference type="Gene3D" id="3.90.190.10">
    <property type="entry name" value="Protein tyrosine phosphatase superfamily"/>
    <property type="match status" value="1"/>
</dbReference>
<dbReference type="OMA" id="MAFESDG"/>
<dbReference type="InterPro" id="IPR050348">
    <property type="entry name" value="Protein-Tyr_Phosphatase"/>
</dbReference>
<dbReference type="SUPFAM" id="SSF52799">
    <property type="entry name" value="(Phosphotyrosine protein) phosphatases II"/>
    <property type="match status" value="1"/>
</dbReference>
<reference evidence="3 4" key="1">
    <citation type="submission" date="2008-07" db="EMBL/GenBank/DDBJ databases">
        <authorList>
            <person name="El-Sayed N."/>
            <person name="Caler E."/>
            <person name="Inman J."/>
            <person name="Amedeo P."/>
            <person name="Hass B."/>
            <person name="Wortman J."/>
        </authorList>
    </citation>
    <scope>NUCLEOTIDE SEQUENCE [LARGE SCALE GENOMIC DNA]</scope>
    <source>
        <strain evidence="4">ATCC 50983 / TXsc</strain>
    </source>
</reference>
<dbReference type="OrthoDB" id="282898at2759"/>
<dbReference type="Proteomes" id="UP000007800">
    <property type="component" value="Unassembled WGS sequence"/>
</dbReference>
<feature type="domain" description="Tyrosine-protein phosphatase" evidence="1">
    <location>
        <begin position="10"/>
        <end position="160"/>
    </location>
</feature>
<evidence type="ECO:0000313" key="3">
    <source>
        <dbReference type="EMBL" id="EER07678.1"/>
    </source>
</evidence>
<dbReference type="PROSITE" id="PS50055">
    <property type="entry name" value="TYR_PHOSPHATASE_PTP"/>
    <property type="match status" value="1"/>
</dbReference>
<dbReference type="AlphaFoldDB" id="C5L6L7"/>
<dbReference type="InterPro" id="IPR016130">
    <property type="entry name" value="Tyr_Pase_AS"/>
</dbReference>
<dbReference type="InterPro" id="IPR003595">
    <property type="entry name" value="Tyr_Pase_cat"/>
</dbReference>